<reference evidence="1 2" key="1">
    <citation type="journal article" date="2013" name="Genome Announc.">
        <title>Draft Genome Sequence of a Hexachlorocyclohexane-Degrading Bacterium, Sphingobium baderi Strain LL03T.</title>
        <authorList>
            <person name="Kaur J."/>
            <person name="Verma H."/>
            <person name="Tripathi C."/>
            <person name="Khurana J.P."/>
            <person name="Lal R."/>
        </authorList>
    </citation>
    <scope>NUCLEOTIDE SEQUENCE [LARGE SCALE GENOMIC DNA]</scope>
    <source>
        <strain evidence="1 2">LL03</strain>
    </source>
</reference>
<organism evidence="1 2">
    <name type="scientific">Sphingobium baderi LL03</name>
    <dbReference type="NCBI Taxonomy" id="1114964"/>
    <lineage>
        <taxon>Bacteria</taxon>
        <taxon>Pseudomonadati</taxon>
        <taxon>Pseudomonadota</taxon>
        <taxon>Alphaproteobacteria</taxon>
        <taxon>Sphingomonadales</taxon>
        <taxon>Sphingomonadaceae</taxon>
        <taxon>Sphingobium</taxon>
    </lineage>
</organism>
<gene>
    <name evidence="1" type="ORF">L485_04760</name>
</gene>
<dbReference type="Proteomes" id="UP000015524">
    <property type="component" value="Unassembled WGS sequence"/>
</dbReference>
<evidence type="ECO:0000313" key="2">
    <source>
        <dbReference type="Proteomes" id="UP000015524"/>
    </source>
</evidence>
<comment type="caution">
    <text evidence="1">The sequence shown here is derived from an EMBL/GenBank/DDBJ whole genome shotgun (WGS) entry which is preliminary data.</text>
</comment>
<dbReference type="AlphaFoldDB" id="T0I2X8"/>
<evidence type="ECO:0000313" key="1">
    <source>
        <dbReference type="EMBL" id="EQB03999.1"/>
    </source>
</evidence>
<proteinExistence type="predicted"/>
<sequence>MIEATSAKVMALQGDAQLRVVEGPGYRAEISFGFAEGDGDFAGRSIARKSIDGVVLRRLSDTGEKVRT</sequence>
<dbReference type="PATRIC" id="fig|1114964.3.peg.916"/>
<accession>T0I2X8</accession>
<keyword evidence="2" id="KW-1185">Reference proteome</keyword>
<protein>
    <submittedName>
        <fullName evidence="1">Uncharacterized protein</fullName>
    </submittedName>
</protein>
<name>T0I2X8_9SPHN</name>
<dbReference type="RefSeq" id="WP_021243905.1">
    <property type="nucleotide sequence ID" value="NZ_ATIB01000036.1"/>
</dbReference>
<dbReference type="EMBL" id="ATIB01000036">
    <property type="protein sequence ID" value="EQB03999.1"/>
    <property type="molecule type" value="Genomic_DNA"/>
</dbReference>